<dbReference type="EMBL" id="WYDN01000005">
    <property type="protein sequence ID" value="NAZ15894.1"/>
    <property type="molecule type" value="Genomic_DNA"/>
</dbReference>
<protein>
    <submittedName>
        <fullName evidence="3">Uncharacterized protein</fullName>
    </submittedName>
</protein>
<dbReference type="Proteomes" id="UP000477543">
    <property type="component" value="Unassembled WGS sequence"/>
</dbReference>
<reference evidence="3 4" key="1">
    <citation type="submission" date="2020-01" db="EMBL/GenBank/DDBJ databases">
        <title>Glutamicibacter soli M275.</title>
        <authorList>
            <person name="Meng X."/>
        </authorList>
    </citation>
    <scope>NUCLEOTIDE SEQUENCE [LARGE SCALE GENOMIC DNA]</scope>
    <source>
        <strain evidence="3 4">M275</strain>
    </source>
</reference>
<proteinExistence type="predicted"/>
<feature type="chain" id="PRO_5039539317" evidence="2">
    <location>
        <begin position="36"/>
        <end position="154"/>
    </location>
</feature>
<feature type="region of interest" description="Disordered" evidence="1">
    <location>
        <begin position="59"/>
        <end position="78"/>
    </location>
</feature>
<evidence type="ECO:0000313" key="4">
    <source>
        <dbReference type="Proteomes" id="UP000477543"/>
    </source>
</evidence>
<evidence type="ECO:0000256" key="2">
    <source>
        <dbReference type="SAM" id="SignalP"/>
    </source>
</evidence>
<dbReference type="RefSeq" id="WP_146956084.1">
    <property type="nucleotide sequence ID" value="NZ_CM125969.1"/>
</dbReference>
<comment type="caution">
    <text evidence="3">The sequence shown here is derived from an EMBL/GenBank/DDBJ whole genome shotgun (WGS) entry which is preliminary data.</text>
</comment>
<feature type="signal peptide" evidence="2">
    <location>
        <begin position="1"/>
        <end position="35"/>
    </location>
</feature>
<accession>A0A6L9G3V0</accession>
<dbReference type="AlphaFoldDB" id="A0A6L9G3V0"/>
<evidence type="ECO:0000313" key="3">
    <source>
        <dbReference type="EMBL" id="NAZ15894.1"/>
    </source>
</evidence>
<gene>
    <name evidence="3" type="ORF">GT020_07415</name>
</gene>
<organism evidence="3 4">
    <name type="scientific">Glutamicibacter soli</name>
    <dbReference type="NCBI Taxonomy" id="453836"/>
    <lineage>
        <taxon>Bacteria</taxon>
        <taxon>Bacillati</taxon>
        <taxon>Actinomycetota</taxon>
        <taxon>Actinomycetes</taxon>
        <taxon>Micrococcales</taxon>
        <taxon>Micrococcaceae</taxon>
        <taxon>Glutamicibacter</taxon>
    </lineage>
</organism>
<evidence type="ECO:0000256" key="1">
    <source>
        <dbReference type="SAM" id="MobiDB-lite"/>
    </source>
</evidence>
<keyword evidence="2" id="KW-0732">Signal</keyword>
<name>A0A6L9G3V0_9MICC</name>
<sequence length="154" mass="16459">MSQARKTTPSANPIKRRTLAAALCGALLFAPVTGAASAIAQPSISSVQTVASSASTVSSGSIAADSGTRSVASPDLGTASASDAQKRISIKPVIDWIKKNAPQIWNSMKSAVKKGWNAFKKWWNSLASWIRWGIDFVASGGLWELFDALWHYFF</sequence>